<dbReference type="VEuPathDB" id="FungiDB:ASPVEDRAFT_37245"/>
<sequence length="337" mass="39661">MENNSDTPGLSPCPYTHHPAQDPELPTLGVFELRSGHSWESPVHPGQVEQQIQLQDGYSREVEQIQQQQQYALRQQTEHDQSRYSHIFQKMRTAQEQRELIAQNHARLEAAAQRLSYRTQNQQPRMEQQTRYEREQRLRLRLRRRHHRQLAQQVQAQFRQEGITLKLPQLQTKEANRATHSLTRRIHPNFHYMTYLLSRKLAPLVHCLSGMPHPYFPKSMLSFKLLTSVELDALALHFDQVYPPNQATFLYPKPIKPWLATNGFVRNLGVATSVKRRRFGQFIGLRGCESPAREKRDGEEESIREQVEKDWEDRLRGSRAENRARCRECWGNCAAWV</sequence>
<evidence type="ECO:0000256" key="1">
    <source>
        <dbReference type="SAM" id="MobiDB-lite"/>
    </source>
</evidence>
<dbReference type="EMBL" id="KV878126">
    <property type="protein sequence ID" value="OJI97804.1"/>
    <property type="molecule type" value="Genomic_DNA"/>
</dbReference>
<evidence type="ECO:0000313" key="3">
    <source>
        <dbReference type="Proteomes" id="UP000184073"/>
    </source>
</evidence>
<protein>
    <submittedName>
        <fullName evidence="2">Uncharacterized protein</fullName>
    </submittedName>
</protein>
<evidence type="ECO:0000313" key="2">
    <source>
        <dbReference type="EMBL" id="OJI97804.1"/>
    </source>
</evidence>
<keyword evidence="3" id="KW-1185">Reference proteome</keyword>
<proteinExistence type="predicted"/>
<dbReference type="AlphaFoldDB" id="A0A1L9P8N3"/>
<organism evidence="2 3">
    <name type="scientific">Aspergillus versicolor CBS 583.65</name>
    <dbReference type="NCBI Taxonomy" id="1036611"/>
    <lineage>
        <taxon>Eukaryota</taxon>
        <taxon>Fungi</taxon>
        <taxon>Dikarya</taxon>
        <taxon>Ascomycota</taxon>
        <taxon>Pezizomycotina</taxon>
        <taxon>Eurotiomycetes</taxon>
        <taxon>Eurotiomycetidae</taxon>
        <taxon>Eurotiales</taxon>
        <taxon>Aspergillaceae</taxon>
        <taxon>Aspergillus</taxon>
        <taxon>Aspergillus subgen. Nidulantes</taxon>
    </lineage>
</organism>
<dbReference type="RefSeq" id="XP_040663567.1">
    <property type="nucleotide sequence ID" value="XM_040811423.1"/>
</dbReference>
<dbReference type="OrthoDB" id="4156665at2759"/>
<feature type="region of interest" description="Disordered" evidence="1">
    <location>
        <begin position="1"/>
        <end position="24"/>
    </location>
</feature>
<name>A0A1L9P8N3_ASPVE</name>
<dbReference type="GeneID" id="63726934"/>
<reference evidence="3" key="1">
    <citation type="journal article" date="2017" name="Genome Biol.">
        <title>Comparative genomics reveals high biological diversity and specific adaptations in the industrially and medically important fungal genus Aspergillus.</title>
        <authorList>
            <person name="de Vries R.P."/>
            <person name="Riley R."/>
            <person name="Wiebenga A."/>
            <person name="Aguilar-Osorio G."/>
            <person name="Amillis S."/>
            <person name="Uchima C.A."/>
            <person name="Anderluh G."/>
            <person name="Asadollahi M."/>
            <person name="Askin M."/>
            <person name="Barry K."/>
            <person name="Battaglia E."/>
            <person name="Bayram O."/>
            <person name="Benocci T."/>
            <person name="Braus-Stromeyer S.A."/>
            <person name="Caldana C."/>
            <person name="Canovas D."/>
            <person name="Cerqueira G.C."/>
            <person name="Chen F."/>
            <person name="Chen W."/>
            <person name="Choi C."/>
            <person name="Clum A."/>
            <person name="Dos Santos R.A."/>
            <person name="Damasio A.R."/>
            <person name="Diallinas G."/>
            <person name="Emri T."/>
            <person name="Fekete E."/>
            <person name="Flipphi M."/>
            <person name="Freyberg S."/>
            <person name="Gallo A."/>
            <person name="Gournas C."/>
            <person name="Habgood R."/>
            <person name="Hainaut M."/>
            <person name="Harispe M.L."/>
            <person name="Henrissat B."/>
            <person name="Hilden K.S."/>
            <person name="Hope R."/>
            <person name="Hossain A."/>
            <person name="Karabika E."/>
            <person name="Karaffa L."/>
            <person name="Karanyi Z."/>
            <person name="Krasevec N."/>
            <person name="Kuo A."/>
            <person name="Kusch H."/>
            <person name="LaButti K."/>
            <person name="Lagendijk E.L."/>
            <person name="Lapidus A."/>
            <person name="Levasseur A."/>
            <person name="Lindquist E."/>
            <person name="Lipzen A."/>
            <person name="Logrieco A.F."/>
            <person name="MacCabe A."/>
            <person name="Maekelae M.R."/>
            <person name="Malavazi I."/>
            <person name="Melin P."/>
            <person name="Meyer V."/>
            <person name="Mielnichuk N."/>
            <person name="Miskei M."/>
            <person name="Molnar A.P."/>
            <person name="Mule G."/>
            <person name="Ngan C.Y."/>
            <person name="Orejas M."/>
            <person name="Orosz E."/>
            <person name="Ouedraogo J.P."/>
            <person name="Overkamp K.M."/>
            <person name="Park H.-S."/>
            <person name="Perrone G."/>
            <person name="Piumi F."/>
            <person name="Punt P.J."/>
            <person name="Ram A.F."/>
            <person name="Ramon A."/>
            <person name="Rauscher S."/>
            <person name="Record E."/>
            <person name="Riano-Pachon D.M."/>
            <person name="Robert V."/>
            <person name="Roehrig J."/>
            <person name="Ruller R."/>
            <person name="Salamov A."/>
            <person name="Salih N.S."/>
            <person name="Samson R.A."/>
            <person name="Sandor E."/>
            <person name="Sanguinetti M."/>
            <person name="Schuetze T."/>
            <person name="Sepcic K."/>
            <person name="Shelest E."/>
            <person name="Sherlock G."/>
            <person name="Sophianopoulou V."/>
            <person name="Squina F.M."/>
            <person name="Sun H."/>
            <person name="Susca A."/>
            <person name="Todd R.B."/>
            <person name="Tsang A."/>
            <person name="Unkles S.E."/>
            <person name="van de Wiele N."/>
            <person name="van Rossen-Uffink D."/>
            <person name="Oliveira J.V."/>
            <person name="Vesth T.C."/>
            <person name="Visser J."/>
            <person name="Yu J.-H."/>
            <person name="Zhou M."/>
            <person name="Andersen M.R."/>
            <person name="Archer D.B."/>
            <person name="Baker S.E."/>
            <person name="Benoit I."/>
            <person name="Brakhage A.A."/>
            <person name="Braus G.H."/>
            <person name="Fischer R."/>
            <person name="Frisvad J.C."/>
            <person name="Goldman G.H."/>
            <person name="Houbraken J."/>
            <person name="Oakley B."/>
            <person name="Pocsi I."/>
            <person name="Scazzocchio C."/>
            <person name="Seiboth B."/>
            <person name="vanKuyk P.A."/>
            <person name="Wortman J."/>
            <person name="Dyer P.S."/>
            <person name="Grigoriev I.V."/>
        </authorList>
    </citation>
    <scope>NUCLEOTIDE SEQUENCE [LARGE SCALE GENOMIC DNA]</scope>
    <source>
        <strain evidence="3">CBS 583.65</strain>
    </source>
</reference>
<dbReference type="Proteomes" id="UP000184073">
    <property type="component" value="Unassembled WGS sequence"/>
</dbReference>
<gene>
    <name evidence="2" type="ORF">ASPVEDRAFT_37245</name>
</gene>
<accession>A0A1L9P8N3</accession>